<dbReference type="InterPro" id="IPR000301">
    <property type="entry name" value="Tetraspanin_animals"/>
</dbReference>
<dbReference type="EMBL" id="KA646532">
    <property type="protein sequence ID" value="AFP61161.1"/>
    <property type="molecule type" value="mRNA"/>
</dbReference>
<dbReference type="Proteomes" id="UP001652621">
    <property type="component" value="Unplaced"/>
</dbReference>
<dbReference type="CDD" id="cd03127">
    <property type="entry name" value="tetraspanin_LEL"/>
    <property type="match status" value="1"/>
</dbReference>
<dbReference type="VEuPathDB" id="VectorBase:MDOMA2_015882"/>
<evidence type="ECO:0000313" key="14">
    <source>
        <dbReference type="RefSeq" id="XP_058982260.1"/>
    </source>
</evidence>
<dbReference type="PIRSF" id="PIRSF002419">
    <property type="entry name" value="Tetraspanin"/>
    <property type="match status" value="1"/>
</dbReference>
<evidence type="ECO:0000256" key="5">
    <source>
        <dbReference type="ARBA" id="ARBA00023136"/>
    </source>
</evidence>
<evidence type="ECO:0000256" key="2">
    <source>
        <dbReference type="ARBA" id="ARBA00006840"/>
    </source>
</evidence>
<evidence type="ECO:0000313" key="12">
    <source>
        <dbReference type="RefSeq" id="XP_058976359.1"/>
    </source>
</evidence>
<comment type="similarity">
    <text evidence="2 7">Belongs to the tetraspanin (TM4SF) family.</text>
</comment>
<dbReference type="PANTHER" id="PTHR19282:SF544">
    <property type="entry name" value="TETRASPANIN"/>
    <property type="match status" value="1"/>
</dbReference>
<dbReference type="InterPro" id="IPR018499">
    <property type="entry name" value="Tetraspanin/Peripherin"/>
</dbReference>
<feature type="transmembrane region" description="Helical" evidence="7">
    <location>
        <begin position="68"/>
        <end position="87"/>
    </location>
</feature>
<protein>
    <recommendedName>
        <fullName evidence="7">Tetraspanin</fullName>
    </recommendedName>
</protein>
<keyword evidence="10" id="KW-1185">Reference proteome</keyword>
<accession>T1PCN8</accession>
<dbReference type="SUPFAM" id="SSF48652">
    <property type="entry name" value="Tetraspanin"/>
    <property type="match status" value="1"/>
</dbReference>
<evidence type="ECO:0000256" key="1">
    <source>
        <dbReference type="ARBA" id="ARBA00004141"/>
    </source>
</evidence>
<evidence type="ECO:0000256" key="3">
    <source>
        <dbReference type="ARBA" id="ARBA00022692"/>
    </source>
</evidence>
<dbReference type="InterPro" id="IPR008952">
    <property type="entry name" value="Tetraspanin_EC2_sf"/>
</dbReference>
<evidence type="ECO:0000256" key="6">
    <source>
        <dbReference type="PIRSR" id="PIRSR002419-1"/>
    </source>
</evidence>
<keyword evidence="6" id="KW-1015">Disulfide bond</keyword>
<gene>
    <name evidence="9" type="primary">101899789</name>
    <name evidence="11 12" type="synonym">LOC101899789</name>
    <name evidence="13 14" type="synonym">LOC131804036</name>
</gene>
<feature type="disulfide bond" evidence="6">
    <location>
        <begin position="129"/>
        <end position="167"/>
    </location>
</feature>
<keyword evidence="4 7" id="KW-1133">Transmembrane helix</keyword>
<name>T1PCN8_MUSDO</name>
<feature type="transmembrane region" description="Helical" evidence="7">
    <location>
        <begin position="187"/>
        <end position="205"/>
    </location>
</feature>
<dbReference type="RefSeq" id="XP_058976359.1">
    <property type="nucleotide sequence ID" value="XM_059120376.1"/>
</dbReference>
<feature type="transmembrane region" description="Helical" evidence="7">
    <location>
        <begin position="12"/>
        <end position="34"/>
    </location>
</feature>
<keyword evidence="5 7" id="KW-0472">Membrane</keyword>
<organism evidence="8">
    <name type="scientific">Musca domestica</name>
    <name type="common">House fly</name>
    <dbReference type="NCBI Taxonomy" id="7370"/>
    <lineage>
        <taxon>Eukaryota</taxon>
        <taxon>Metazoa</taxon>
        <taxon>Ecdysozoa</taxon>
        <taxon>Arthropoda</taxon>
        <taxon>Hexapoda</taxon>
        <taxon>Insecta</taxon>
        <taxon>Pterygota</taxon>
        <taxon>Neoptera</taxon>
        <taxon>Endopterygota</taxon>
        <taxon>Diptera</taxon>
        <taxon>Brachycera</taxon>
        <taxon>Muscomorpha</taxon>
        <taxon>Muscoidea</taxon>
        <taxon>Muscidae</taxon>
        <taxon>Musca</taxon>
    </lineage>
</organism>
<evidence type="ECO:0000313" key="8">
    <source>
        <dbReference type="EMBL" id="AFP61161.1"/>
    </source>
</evidence>
<evidence type="ECO:0000313" key="11">
    <source>
        <dbReference type="RefSeq" id="XP_005179692.1"/>
    </source>
</evidence>
<reference evidence="9" key="2">
    <citation type="submission" date="2021-01" db="UniProtKB">
        <authorList>
            <consortium name="EnsemblMetazoa"/>
        </authorList>
    </citation>
    <scope>IDENTIFICATION</scope>
    <source>
        <strain evidence="9">Aabys</strain>
    </source>
</reference>
<sequence length="216" mass="23751">MGCTSDCMKCILNIFNVLYGISGIVLIVFGVSLLQSANIVQLYIIIAMGAINLIAAILGCCGICHEHVCMTATYSLFILSSLVGQIYNKIKPASTDEIKKIIRSTIKAVWDEELKTPGAMDSTQKSLKCCGLDGPTDYQRNGRFVLPASCYPDDVSTAGHAFFNVGCVTASENKVFSLAKYQTSSEWGVIAVTAVLFIFSIYLVFRFNSRNKRYRY</sequence>
<evidence type="ECO:0000313" key="10">
    <source>
        <dbReference type="Proteomes" id="UP001652621"/>
    </source>
</evidence>
<keyword evidence="3 7" id="KW-0812">Transmembrane</keyword>
<evidence type="ECO:0000256" key="7">
    <source>
        <dbReference type="RuleBase" id="RU361218"/>
    </source>
</evidence>
<dbReference type="VEuPathDB" id="VectorBase:MDOA012086"/>
<evidence type="ECO:0000256" key="4">
    <source>
        <dbReference type="ARBA" id="ARBA00022989"/>
    </source>
</evidence>
<dbReference type="RefSeq" id="XP_058982258.1">
    <property type="nucleotide sequence ID" value="XM_059126275.1"/>
</dbReference>
<feature type="transmembrane region" description="Helical" evidence="7">
    <location>
        <begin position="40"/>
        <end position="61"/>
    </location>
</feature>
<dbReference type="RefSeq" id="XP_058982260.1">
    <property type="nucleotide sequence ID" value="XM_059126277.1"/>
</dbReference>
<evidence type="ECO:0000313" key="13">
    <source>
        <dbReference type="RefSeq" id="XP_058982258.1"/>
    </source>
</evidence>
<proteinExistence type="evidence at transcript level"/>
<dbReference type="OrthoDB" id="6239677at2759"/>
<dbReference type="eggNOG" id="KOG3882">
    <property type="taxonomic scope" value="Eukaryota"/>
</dbReference>
<dbReference type="Gene3D" id="1.10.1450.10">
    <property type="entry name" value="Tetraspanin"/>
    <property type="match status" value="1"/>
</dbReference>
<reference evidence="12 13" key="3">
    <citation type="submission" date="2025-05" db="UniProtKB">
        <authorList>
            <consortium name="RefSeq"/>
        </authorList>
    </citation>
    <scope>IDENTIFICATION</scope>
    <source>
        <strain evidence="11 12">Aabys</strain>
        <tissue evidence="12 13">Whole body</tissue>
    </source>
</reference>
<dbReference type="GO" id="GO:0005886">
    <property type="term" value="C:plasma membrane"/>
    <property type="evidence" value="ECO:0007669"/>
    <property type="project" value="TreeGrafter"/>
</dbReference>
<dbReference type="RefSeq" id="XP_005179692.1">
    <property type="nucleotide sequence ID" value="XM_005179635.3"/>
</dbReference>
<dbReference type="KEGG" id="mde:101899789"/>
<dbReference type="PANTHER" id="PTHR19282">
    <property type="entry name" value="TETRASPANIN"/>
    <property type="match status" value="1"/>
</dbReference>
<feature type="disulfide bond" evidence="6">
    <location>
        <begin position="130"/>
        <end position="150"/>
    </location>
</feature>
<dbReference type="VEuPathDB" id="VectorBase:MDOMA2_003874"/>
<evidence type="ECO:0000313" key="9">
    <source>
        <dbReference type="EnsemblMetazoa" id="MDOA012086-PA"/>
    </source>
</evidence>
<dbReference type="Pfam" id="PF00335">
    <property type="entry name" value="Tetraspanin"/>
    <property type="match status" value="1"/>
</dbReference>
<dbReference type="AlphaFoldDB" id="T1PCN8"/>
<dbReference type="EnsemblMetazoa" id="MDOA012086-RA">
    <property type="protein sequence ID" value="MDOA012086-PA"/>
    <property type="gene ID" value="MDOA012086"/>
</dbReference>
<comment type="subcellular location">
    <subcellularLocation>
        <location evidence="1 7">Membrane</location>
        <topology evidence="1 7">Multi-pass membrane protein</topology>
    </subcellularLocation>
</comment>
<reference evidence="8" key="1">
    <citation type="submission" date="2012-08" db="EMBL/GenBank/DDBJ databases">
        <title>Transcriptome of adult Musca domestica launches a platform for comparative house fly gene expression and characterization of differential gene expression among resistant and susceptible house flies.</title>
        <authorList>
            <person name="Liu N."/>
            <person name="Zhang L."/>
            <person name="Li M."/>
            <person name="Reid W."/>
        </authorList>
    </citation>
    <scope>NUCLEOTIDE SEQUENCE</scope>
    <source>
        <strain evidence="8">ALHF</strain>
        <tissue evidence="8">Whole body</tissue>
    </source>
</reference>
<dbReference type="GeneID" id="101899789"/>